<organism evidence="1">
    <name type="scientific">Prasinoderma singulare</name>
    <dbReference type="NCBI Taxonomy" id="676789"/>
    <lineage>
        <taxon>Eukaryota</taxon>
        <taxon>Viridiplantae</taxon>
        <taxon>Prasinodermophyta</taxon>
        <taxon>Prasinodermophyceae</taxon>
        <taxon>Prasinodermales</taxon>
        <taxon>Prasinodermaceae</taxon>
        <taxon>Prasinoderma</taxon>
    </lineage>
</organism>
<accession>A0A7S3F429</accession>
<dbReference type="EMBL" id="HBHY01000892">
    <property type="protein sequence ID" value="CAE0125435.1"/>
    <property type="molecule type" value="Transcribed_RNA"/>
</dbReference>
<dbReference type="AlphaFoldDB" id="A0A7S3F429"/>
<gene>
    <name evidence="1" type="ORF">PSIN1315_LOCUS571</name>
</gene>
<protein>
    <submittedName>
        <fullName evidence="1">Uncharacterized protein</fullName>
    </submittedName>
</protein>
<evidence type="ECO:0000313" key="1">
    <source>
        <dbReference type="EMBL" id="CAE0125435.1"/>
    </source>
</evidence>
<name>A0A7S3F429_9VIRI</name>
<reference evidence="1" key="1">
    <citation type="submission" date="2021-01" db="EMBL/GenBank/DDBJ databases">
        <authorList>
            <person name="Corre E."/>
            <person name="Pelletier E."/>
            <person name="Niang G."/>
            <person name="Scheremetjew M."/>
            <person name="Finn R."/>
            <person name="Kale V."/>
            <person name="Holt S."/>
            <person name="Cochrane G."/>
            <person name="Meng A."/>
            <person name="Brown T."/>
            <person name="Cohen L."/>
        </authorList>
    </citation>
    <scope>NUCLEOTIDE SEQUENCE</scope>
    <source>
        <strain evidence="1">RCC927</strain>
    </source>
</reference>
<sequence length="240" mass="24001">MVDEVDAQPCDGEPITLHARVNVNGDAGAALPESCRVVVDGAETACESVGQGTFAAQVGVEAGASPRVVVYKGGDDEALVDCVLDLPSKRVGRADFGSVEVASASVTLWAFLMPAEMMSPPPAEDYLSDTGAGQEPVCDESGCALPDTRVIRPKKAPPSQATPEAAVLAAGAAGVVCDDSGCTIEVADGGAVEAQSEDEADEADEVAGGEALSGMAAVEAALARANDAVNDAKAKAGALD</sequence>
<proteinExistence type="predicted"/>